<dbReference type="AlphaFoldDB" id="A0A916U4L4"/>
<feature type="transmembrane region" description="Helical" evidence="1">
    <location>
        <begin position="46"/>
        <end position="65"/>
    </location>
</feature>
<keyword evidence="1" id="KW-0472">Membrane</keyword>
<dbReference type="EMBL" id="BMED01000001">
    <property type="protein sequence ID" value="GGC60459.1"/>
    <property type="molecule type" value="Genomic_DNA"/>
</dbReference>
<dbReference type="Proteomes" id="UP000637423">
    <property type="component" value="Unassembled WGS sequence"/>
</dbReference>
<feature type="transmembrane region" description="Helical" evidence="1">
    <location>
        <begin position="9"/>
        <end position="26"/>
    </location>
</feature>
<feature type="transmembrane region" description="Helical" evidence="1">
    <location>
        <begin position="100"/>
        <end position="120"/>
    </location>
</feature>
<organism evidence="2 3">
    <name type="scientific">Undibacterium terreum</name>
    <dbReference type="NCBI Taxonomy" id="1224302"/>
    <lineage>
        <taxon>Bacteria</taxon>
        <taxon>Pseudomonadati</taxon>
        <taxon>Pseudomonadota</taxon>
        <taxon>Betaproteobacteria</taxon>
        <taxon>Burkholderiales</taxon>
        <taxon>Oxalobacteraceae</taxon>
        <taxon>Undibacterium</taxon>
    </lineage>
</organism>
<dbReference type="RefSeq" id="WP_188564327.1">
    <property type="nucleotide sequence ID" value="NZ_BMED01000001.1"/>
</dbReference>
<evidence type="ECO:0000256" key="1">
    <source>
        <dbReference type="SAM" id="Phobius"/>
    </source>
</evidence>
<evidence type="ECO:0000313" key="3">
    <source>
        <dbReference type="Proteomes" id="UP000637423"/>
    </source>
</evidence>
<feature type="transmembrane region" description="Helical" evidence="1">
    <location>
        <begin position="74"/>
        <end position="94"/>
    </location>
</feature>
<comment type="caution">
    <text evidence="2">The sequence shown here is derived from an EMBL/GenBank/DDBJ whole genome shotgun (WGS) entry which is preliminary data.</text>
</comment>
<proteinExistence type="predicted"/>
<name>A0A916U4L4_9BURK</name>
<keyword evidence="1" id="KW-0812">Transmembrane</keyword>
<evidence type="ECO:0000313" key="2">
    <source>
        <dbReference type="EMBL" id="GGC60459.1"/>
    </source>
</evidence>
<keyword evidence="3" id="KW-1185">Reference proteome</keyword>
<protein>
    <submittedName>
        <fullName evidence="2">Uncharacterized protein</fullName>
    </submittedName>
</protein>
<gene>
    <name evidence="2" type="ORF">GCM10011396_04170</name>
</gene>
<reference evidence="2" key="2">
    <citation type="submission" date="2020-09" db="EMBL/GenBank/DDBJ databases">
        <authorList>
            <person name="Sun Q."/>
            <person name="Zhou Y."/>
        </authorList>
    </citation>
    <scope>NUCLEOTIDE SEQUENCE</scope>
    <source>
        <strain evidence="2">CGMCC 1.10998</strain>
    </source>
</reference>
<keyword evidence="1" id="KW-1133">Transmembrane helix</keyword>
<accession>A0A916U4L4</accession>
<reference evidence="2" key="1">
    <citation type="journal article" date="2014" name="Int. J. Syst. Evol. Microbiol.">
        <title>Complete genome sequence of Corynebacterium casei LMG S-19264T (=DSM 44701T), isolated from a smear-ripened cheese.</title>
        <authorList>
            <consortium name="US DOE Joint Genome Institute (JGI-PGF)"/>
            <person name="Walter F."/>
            <person name="Albersmeier A."/>
            <person name="Kalinowski J."/>
            <person name="Ruckert C."/>
        </authorList>
    </citation>
    <scope>NUCLEOTIDE SEQUENCE</scope>
    <source>
        <strain evidence="2">CGMCC 1.10998</strain>
    </source>
</reference>
<sequence length="130" mass="14400">MNEKAIKIILYVTGVVTMLPGLQFVAPELFLRASGMQLGDVTGIFFARHWGLIVFCLGALLFAAATRKELRRPVMFAAVVEKLGLVLMVAMNWSEPALKGLHLASVFDTVCIILYTAYLLRRPADQLIHP</sequence>